<feature type="compositionally biased region" description="Low complexity" evidence="1">
    <location>
        <begin position="9"/>
        <end position="24"/>
    </location>
</feature>
<gene>
    <name evidence="2" type="ORF">GORBP_008_00030</name>
</gene>
<dbReference type="Proteomes" id="UP000010744">
    <property type="component" value="Unassembled WGS sequence"/>
</dbReference>
<feature type="compositionally biased region" description="Low complexity" evidence="1">
    <location>
        <begin position="34"/>
        <end position="43"/>
    </location>
</feature>
<comment type="caution">
    <text evidence="2">The sequence shown here is derived from an EMBL/GenBank/DDBJ whole genome shotgun (WGS) entry which is preliminary data.</text>
</comment>
<name>A0ABQ0HMF9_GORRU</name>
<sequence>MASPEALVPLESAAEPSDPPSSLLYDTTEKMHAAATATAASRPAPREFDKRMFRLPFGDGLRARRSSPGSGHDDIAPAGLEGE</sequence>
<keyword evidence="3" id="KW-1185">Reference proteome</keyword>
<accession>A0ABQ0HMF9</accession>
<evidence type="ECO:0000256" key="1">
    <source>
        <dbReference type="SAM" id="MobiDB-lite"/>
    </source>
</evidence>
<protein>
    <submittedName>
        <fullName evidence="2">Uncharacterized protein</fullName>
    </submittedName>
</protein>
<organism evidence="2 3">
    <name type="scientific">Gordonia rubripertincta NBRC 101908</name>
    <dbReference type="NCBI Taxonomy" id="1077975"/>
    <lineage>
        <taxon>Bacteria</taxon>
        <taxon>Bacillati</taxon>
        <taxon>Actinomycetota</taxon>
        <taxon>Actinomycetes</taxon>
        <taxon>Mycobacteriales</taxon>
        <taxon>Gordoniaceae</taxon>
        <taxon>Gordonia</taxon>
    </lineage>
</organism>
<feature type="region of interest" description="Disordered" evidence="1">
    <location>
        <begin position="59"/>
        <end position="83"/>
    </location>
</feature>
<proteinExistence type="predicted"/>
<evidence type="ECO:0000313" key="2">
    <source>
        <dbReference type="EMBL" id="GAB83449.1"/>
    </source>
</evidence>
<reference evidence="2 3" key="1">
    <citation type="submission" date="2012-08" db="EMBL/GenBank/DDBJ databases">
        <title>Whole genome shotgun sequence of Gordonia rubripertincta NBRC 101908.</title>
        <authorList>
            <person name="Takarada H."/>
            <person name="Hosoyama A."/>
            <person name="Tsuchikane K."/>
            <person name="Katsumata H."/>
            <person name="Baba S."/>
            <person name="Ohji S."/>
            <person name="Yamazaki S."/>
            <person name="Fujita N."/>
        </authorList>
    </citation>
    <scope>NUCLEOTIDE SEQUENCE [LARGE SCALE GENOMIC DNA]</scope>
    <source>
        <strain evidence="2 3">NBRC 101908</strain>
    </source>
</reference>
<feature type="region of interest" description="Disordered" evidence="1">
    <location>
        <begin position="34"/>
        <end position="53"/>
    </location>
</feature>
<evidence type="ECO:0000313" key="3">
    <source>
        <dbReference type="Proteomes" id="UP000010744"/>
    </source>
</evidence>
<feature type="region of interest" description="Disordered" evidence="1">
    <location>
        <begin position="1"/>
        <end position="24"/>
    </location>
</feature>
<dbReference type="EMBL" id="BAHB01000008">
    <property type="protein sequence ID" value="GAB83449.1"/>
    <property type="molecule type" value="Genomic_DNA"/>
</dbReference>